<dbReference type="Pfam" id="PF14559">
    <property type="entry name" value="TPR_19"/>
    <property type="match status" value="1"/>
</dbReference>
<dbReference type="GO" id="GO:0016567">
    <property type="term" value="P:protein ubiquitination"/>
    <property type="evidence" value="ECO:0007669"/>
    <property type="project" value="TreeGrafter"/>
</dbReference>
<organism evidence="5">
    <name type="scientific">Rhizopus microsporus var. microsporus</name>
    <dbReference type="NCBI Taxonomy" id="86635"/>
    <lineage>
        <taxon>Eukaryota</taxon>
        <taxon>Fungi</taxon>
        <taxon>Fungi incertae sedis</taxon>
        <taxon>Mucoromycota</taxon>
        <taxon>Mucoromycotina</taxon>
        <taxon>Mucoromycetes</taxon>
        <taxon>Mucorales</taxon>
        <taxon>Mucorineae</taxon>
        <taxon>Rhizopodaceae</taxon>
        <taxon>Rhizopus</taxon>
    </lineage>
</organism>
<comment type="similarity">
    <text evidence="2">Belongs to the APC3/CDC27 family.</text>
</comment>
<dbReference type="Pfam" id="PF12895">
    <property type="entry name" value="ANAPC3"/>
    <property type="match status" value="1"/>
</dbReference>
<dbReference type="PANTHER" id="PTHR12558">
    <property type="entry name" value="CELL DIVISION CYCLE 16,23,27"/>
    <property type="match status" value="1"/>
</dbReference>
<evidence type="ECO:0000313" key="5">
    <source>
        <dbReference type="EMBL" id="ORE08090.1"/>
    </source>
</evidence>
<dbReference type="PANTHER" id="PTHR12558:SF13">
    <property type="entry name" value="CELL DIVISION CYCLE PROTEIN 27 HOMOLOG"/>
    <property type="match status" value="1"/>
</dbReference>
<reference evidence="5" key="1">
    <citation type="journal article" date="2016" name="Proc. Natl. Acad. Sci. U.S.A.">
        <title>Lipid metabolic changes in an early divergent fungus govern the establishment of a mutualistic symbiosis with endobacteria.</title>
        <authorList>
            <person name="Lastovetsky O.A."/>
            <person name="Gaspar M.L."/>
            <person name="Mondo S.J."/>
            <person name="LaButti K.M."/>
            <person name="Sandor L."/>
            <person name="Grigoriev I.V."/>
            <person name="Henry S.A."/>
            <person name="Pawlowska T.E."/>
        </authorList>
    </citation>
    <scope>NUCLEOTIDE SEQUENCE [LARGE SCALE GENOMIC DNA]</scope>
    <source>
        <strain evidence="5">ATCC 52814</strain>
    </source>
</reference>
<dbReference type="PROSITE" id="PS50005">
    <property type="entry name" value="TPR"/>
    <property type="match status" value="3"/>
</dbReference>
<feature type="repeat" description="TPR" evidence="3">
    <location>
        <begin position="513"/>
        <end position="546"/>
    </location>
</feature>
<dbReference type="GO" id="GO:0005680">
    <property type="term" value="C:anaphase-promoting complex"/>
    <property type="evidence" value="ECO:0007669"/>
    <property type="project" value="TreeGrafter"/>
</dbReference>
<dbReference type="AlphaFoldDB" id="A0A1X0R7R7"/>
<dbReference type="GO" id="GO:0031145">
    <property type="term" value="P:anaphase-promoting complex-dependent catabolic process"/>
    <property type="evidence" value="ECO:0007669"/>
    <property type="project" value="TreeGrafter"/>
</dbReference>
<dbReference type="VEuPathDB" id="FungiDB:BCV72DRAFT_303989"/>
<accession>A0A1X0R7R7</accession>
<dbReference type="OrthoDB" id="10248520at2759"/>
<dbReference type="InterPro" id="IPR011990">
    <property type="entry name" value="TPR-like_helical_dom_sf"/>
</dbReference>
<feature type="repeat" description="TPR" evidence="3">
    <location>
        <begin position="581"/>
        <end position="614"/>
    </location>
</feature>
<dbReference type="GO" id="GO:0007091">
    <property type="term" value="P:metaphase/anaphase transition of mitotic cell cycle"/>
    <property type="evidence" value="ECO:0007669"/>
    <property type="project" value="TreeGrafter"/>
</dbReference>
<feature type="region of interest" description="Disordered" evidence="4">
    <location>
        <begin position="333"/>
        <end position="373"/>
    </location>
</feature>
<evidence type="ECO:0000256" key="2">
    <source>
        <dbReference type="ARBA" id="ARBA00038210"/>
    </source>
</evidence>
<keyword evidence="1 3" id="KW-0802">TPR repeat</keyword>
<dbReference type="EMBL" id="KV921893">
    <property type="protein sequence ID" value="ORE08090.1"/>
    <property type="molecule type" value="Genomic_DNA"/>
</dbReference>
<feature type="compositionally biased region" description="Basic and acidic residues" evidence="4">
    <location>
        <begin position="335"/>
        <end position="344"/>
    </location>
</feature>
<name>A0A1X0R7R7_RHIZD</name>
<evidence type="ECO:0000256" key="1">
    <source>
        <dbReference type="ARBA" id="ARBA00022803"/>
    </source>
</evidence>
<evidence type="ECO:0000256" key="4">
    <source>
        <dbReference type="SAM" id="MobiDB-lite"/>
    </source>
</evidence>
<protein>
    <submittedName>
        <fullName evidence="5">TPR-like protein</fullName>
    </submittedName>
</protein>
<dbReference type="Gene3D" id="1.25.40.10">
    <property type="entry name" value="Tetratricopeptide repeat domain"/>
    <property type="match status" value="3"/>
</dbReference>
<dbReference type="GO" id="GO:0051301">
    <property type="term" value="P:cell division"/>
    <property type="evidence" value="ECO:0007669"/>
    <property type="project" value="TreeGrafter"/>
</dbReference>
<evidence type="ECO:0000256" key="3">
    <source>
        <dbReference type="PROSITE-ProRule" id="PRU00339"/>
    </source>
</evidence>
<dbReference type="Proteomes" id="UP000242414">
    <property type="component" value="Unassembled WGS sequence"/>
</dbReference>
<feature type="repeat" description="TPR" evidence="3">
    <location>
        <begin position="140"/>
        <end position="173"/>
    </location>
</feature>
<dbReference type="SUPFAM" id="SSF48452">
    <property type="entry name" value="TPR-like"/>
    <property type="match status" value="2"/>
</dbReference>
<dbReference type="SMART" id="SM00028">
    <property type="entry name" value="TPR"/>
    <property type="match status" value="4"/>
</dbReference>
<dbReference type="Pfam" id="PF13181">
    <property type="entry name" value="TPR_8"/>
    <property type="match status" value="1"/>
</dbReference>
<sequence>MDETVHSSVESWVLLTLINRDLDDGDYYNALLLSERLFAIDTQHSYYRFLYATCLFRTLDYSGTYMILRTDRSVTSLNLFAKSCLELAKIEQDKSKKRVFLEEGVEALSLALKDPSLEQDLNWGNELTSLTMRQHKPNRSSLYNLLGDLYVGLDNIRAAARSYWECLRINPYKISAYTKLCDIAPDVVNFSKAKLPKDIFKDFSETLDLSVHQQVDSSLLPSADAPGLVFHEYPPYEKNTYSMPGLSDSEFETISIEQLRTLIKFKPKIADLDEQVERNSIEINRDRLIDTVEKDIQQMKMLEDYKNKHGLHKKPPVETPIHLNMDMPQLDENMDLTHEPHEPIQPHPPRLSRRKHSSESESSNKRRRLSSEQFIPKNQSISHLFLSKNHKNIPGEAMQDIVMGMNKVVQLLRIIANGYLHQSFYRCEEAVLELQKLDDRQYNSARILSIIGKAYYDAIDYQTARVFFRQSFCIAPWYCEYTPYYSTCLWYLQKDKELNILAYKMKSNPCHLYEAYIVMGNWTKCVKEGSEAAHWFKKAVQVNPSHFYAHALLGYEDWEKENHLGAKQHFAKSMVANKRSYLGWFGLANAYRAMEEYVQAENLLKEAIRLHPRHPVVLATMAEVLYNMEEYSEAKEYIEQSLNIRQFSDYEKLRIKILEKLGEC</sequence>
<dbReference type="InterPro" id="IPR019734">
    <property type="entry name" value="TPR_rpt"/>
</dbReference>
<dbReference type="GO" id="GO:0005737">
    <property type="term" value="C:cytoplasm"/>
    <property type="evidence" value="ECO:0007669"/>
    <property type="project" value="TreeGrafter"/>
</dbReference>
<proteinExistence type="inferred from homology"/>
<gene>
    <name evidence="5" type="ORF">BCV72DRAFT_303989</name>
</gene>